<dbReference type="InterPro" id="IPR036691">
    <property type="entry name" value="Endo/exonu/phosph_ase_sf"/>
</dbReference>
<dbReference type="Proteomes" id="UP000683360">
    <property type="component" value="Unassembled WGS sequence"/>
</dbReference>
<evidence type="ECO:0000259" key="1">
    <source>
        <dbReference type="PROSITE" id="PS00028"/>
    </source>
</evidence>
<gene>
    <name evidence="2" type="ORF">MEDL_33084</name>
</gene>
<dbReference type="AlphaFoldDB" id="A0A8S3SNB3"/>
<evidence type="ECO:0000313" key="2">
    <source>
        <dbReference type="EMBL" id="CAG2219541.1"/>
    </source>
</evidence>
<name>A0A8S3SNB3_MYTED</name>
<evidence type="ECO:0000313" key="3">
    <source>
        <dbReference type="Proteomes" id="UP000683360"/>
    </source>
</evidence>
<feature type="domain" description="C2H2-type" evidence="1">
    <location>
        <begin position="192"/>
        <end position="215"/>
    </location>
</feature>
<comment type="caution">
    <text evidence="2">The sequence shown here is derived from an EMBL/GenBank/DDBJ whole genome shotgun (WGS) entry which is preliminary data.</text>
</comment>
<dbReference type="InterPro" id="IPR013087">
    <property type="entry name" value="Znf_C2H2_type"/>
</dbReference>
<sequence length="266" mass="29897">MLKTPLQTCNGKRKIEKATVSVQQSRDILEQFGILIAVGAGDFNSRTGDRLDYIKDDSLDINNFAQTNLLPDEYKIDNCFNRYSCDKVVNGQGINLLDLSTSSSLRILNGRYIGDIMGNFTCMTSNGSSVVDYAIVTFLLICENEISKFNLTACACKMNNCSMCPFFCHSRDELIQYLVRRHRNAPNLIVHCSAPGCGASFANLVSFRVHCFRKHFRDEEPTNLSDDELDIDFETNNDTELAQNDSNLARKSAMLNIFLSLNHNIT</sequence>
<dbReference type="EMBL" id="CAJPWZ010001632">
    <property type="protein sequence ID" value="CAG2219541.1"/>
    <property type="molecule type" value="Genomic_DNA"/>
</dbReference>
<protein>
    <recommendedName>
        <fullName evidence="1">C2H2-type domain-containing protein</fullName>
    </recommendedName>
</protein>
<accession>A0A8S3SNB3</accession>
<dbReference type="Gene3D" id="3.60.10.10">
    <property type="entry name" value="Endonuclease/exonuclease/phosphatase"/>
    <property type="match status" value="1"/>
</dbReference>
<proteinExistence type="predicted"/>
<dbReference type="PROSITE" id="PS00028">
    <property type="entry name" value="ZINC_FINGER_C2H2_1"/>
    <property type="match status" value="1"/>
</dbReference>
<keyword evidence="3" id="KW-1185">Reference proteome</keyword>
<reference evidence="2" key="1">
    <citation type="submission" date="2021-03" db="EMBL/GenBank/DDBJ databases">
        <authorList>
            <person name="Bekaert M."/>
        </authorList>
    </citation>
    <scope>NUCLEOTIDE SEQUENCE</scope>
</reference>
<organism evidence="2 3">
    <name type="scientific">Mytilus edulis</name>
    <name type="common">Blue mussel</name>
    <dbReference type="NCBI Taxonomy" id="6550"/>
    <lineage>
        <taxon>Eukaryota</taxon>
        <taxon>Metazoa</taxon>
        <taxon>Spiralia</taxon>
        <taxon>Lophotrochozoa</taxon>
        <taxon>Mollusca</taxon>
        <taxon>Bivalvia</taxon>
        <taxon>Autobranchia</taxon>
        <taxon>Pteriomorphia</taxon>
        <taxon>Mytilida</taxon>
        <taxon>Mytiloidea</taxon>
        <taxon>Mytilidae</taxon>
        <taxon>Mytilinae</taxon>
        <taxon>Mytilus</taxon>
    </lineage>
</organism>